<keyword evidence="2" id="KW-0812">Transmembrane</keyword>
<keyword evidence="2" id="KW-0472">Membrane</keyword>
<feature type="transmembrane region" description="Helical" evidence="2">
    <location>
        <begin position="280"/>
        <end position="301"/>
    </location>
</feature>
<evidence type="ECO:0000313" key="4">
    <source>
        <dbReference type="EMBL" id="CAD8888927.1"/>
    </source>
</evidence>
<protein>
    <submittedName>
        <fullName evidence="4">Uncharacterized protein</fullName>
    </submittedName>
</protein>
<feature type="signal peptide" evidence="3">
    <location>
        <begin position="1"/>
        <end position="19"/>
    </location>
</feature>
<evidence type="ECO:0000256" key="2">
    <source>
        <dbReference type="SAM" id="Phobius"/>
    </source>
</evidence>
<sequence>MFCKLVLAVILAVIPSALAGNNGDSGSDMSLYSQSTYQEWLYSFGSLEIVYHGCVWSEVYGGANDGGDKDEENGSGCLQNSSEDGTYYWYQMANCKRANVAFSVYGTEASSSGSCSNKRYLETFVTKSGLVDFVDILSNYGNNPPITYNDVYNLPTCAEDGNGYYQAVGCSSSGEFTIDLFDDAYCNSYVKTYDTLSSVNYKLSSLKNCYNCYSSSSGKSPYNSLCANVVPDSDTCSPLESDLCSDVSGRKTADYKSKSGTSSRSTSGSASSTILTKVKYTLGFIFLGSSLVMFMGILYTNRRKRRALMHRKFRQSSGKNRGVGSSRRSASRSRGASRGRSARGASSGRSSSRGTEGFGTYA</sequence>
<dbReference type="AlphaFoldDB" id="A0A7S1FTP3"/>
<feature type="region of interest" description="Disordered" evidence="1">
    <location>
        <begin position="311"/>
        <end position="362"/>
    </location>
</feature>
<gene>
    <name evidence="4" type="ORF">CHYS00102_LOCUS16127</name>
</gene>
<name>A0A7S1FTP3_9STRA</name>
<accession>A0A7S1FTP3</accession>
<feature type="region of interest" description="Disordered" evidence="1">
    <location>
        <begin position="241"/>
        <end position="269"/>
    </location>
</feature>
<evidence type="ECO:0000256" key="1">
    <source>
        <dbReference type="SAM" id="MobiDB-lite"/>
    </source>
</evidence>
<reference evidence="4" key="1">
    <citation type="submission" date="2021-01" db="EMBL/GenBank/DDBJ databases">
        <authorList>
            <person name="Corre E."/>
            <person name="Pelletier E."/>
            <person name="Niang G."/>
            <person name="Scheremetjew M."/>
            <person name="Finn R."/>
            <person name="Kale V."/>
            <person name="Holt S."/>
            <person name="Cochrane G."/>
            <person name="Meng A."/>
            <person name="Brown T."/>
            <person name="Cohen L."/>
        </authorList>
    </citation>
    <scope>NUCLEOTIDE SEQUENCE</scope>
    <source>
        <strain evidence="4">308</strain>
    </source>
</reference>
<proteinExistence type="predicted"/>
<organism evidence="4">
    <name type="scientific">Corethron hystrix</name>
    <dbReference type="NCBI Taxonomy" id="216773"/>
    <lineage>
        <taxon>Eukaryota</taxon>
        <taxon>Sar</taxon>
        <taxon>Stramenopiles</taxon>
        <taxon>Ochrophyta</taxon>
        <taxon>Bacillariophyta</taxon>
        <taxon>Coscinodiscophyceae</taxon>
        <taxon>Corethrophycidae</taxon>
        <taxon>Corethrales</taxon>
        <taxon>Corethraceae</taxon>
        <taxon>Corethron</taxon>
    </lineage>
</organism>
<dbReference type="EMBL" id="HBFR01022455">
    <property type="protein sequence ID" value="CAD8888927.1"/>
    <property type="molecule type" value="Transcribed_RNA"/>
</dbReference>
<keyword evidence="2" id="KW-1133">Transmembrane helix</keyword>
<keyword evidence="3" id="KW-0732">Signal</keyword>
<feature type="compositionally biased region" description="Low complexity" evidence="1">
    <location>
        <begin position="342"/>
        <end position="354"/>
    </location>
</feature>
<feature type="compositionally biased region" description="Basic residues" evidence="1">
    <location>
        <begin position="329"/>
        <end position="341"/>
    </location>
</feature>
<feature type="compositionally biased region" description="Basic and acidic residues" evidence="1">
    <location>
        <begin position="248"/>
        <end position="257"/>
    </location>
</feature>
<feature type="compositionally biased region" description="Low complexity" evidence="1">
    <location>
        <begin position="258"/>
        <end position="269"/>
    </location>
</feature>
<evidence type="ECO:0000256" key="3">
    <source>
        <dbReference type="SAM" id="SignalP"/>
    </source>
</evidence>
<feature type="chain" id="PRO_5031109040" evidence="3">
    <location>
        <begin position="20"/>
        <end position="362"/>
    </location>
</feature>